<accession>A0A163CEC4</accession>
<dbReference type="EMBL" id="LQRT01000002">
    <property type="protein sequence ID" value="KZS42325.1"/>
    <property type="molecule type" value="Genomic_DNA"/>
</dbReference>
<dbReference type="OrthoDB" id="2355173at2"/>
<name>A0A163CEC4_9FLAO</name>
<dbReference type="InterPro" id="IPR013538">
    <property type="entry name" value="ASHA1/2-like_C"/>
</dbReference>
<dbReference type="CDD" id="cd07814">
    <property type="entry name" value="SRPBCC_CalC_Aha1-like"/>
    <property type="match status" value="1"/>
</dbReference>
<comment type="similarity">
    <text evidence="1">Belongs to the AHA1 family.</text>
</comment>
<evidence type="ECO:0000313" key="4">
    <source>
        <dbReference type="Proteomes" id="UP000076715"/>
    </source>
</evidence>
<dbReference type="SUPFAM" id="SSF55961">
    <property type="entry name" value="Bet v1-like"/>
    <property type="match status" value="1"/>
</dbReference>
<dbReference type="Proteomes" id="UP000076715">
    <property type="component" value="Unassembled WGS sequence"/>
</dbReference>
<comment type="caution">
    <text evidence="3">The sequence shown here is derived from an EMBL/GenBank/DDBJ whole genome shotgun (WGS) entry which is preliminary data.</text>
</comment>
<evidence type="ECO:0000313" key="3">
    <source>
        <dbReference type="EMBL" id="KZS42325.1"/>
    </source>
</evidence>
<keyword evidence="4" id="KW-1185">Reference proteome</keyword>
<evidence type="ECO:0000256" key="1">
    <source>
        <dbReference type="ARBA" id="ARBA00006817"/>
    </source>
</evidence>
<organism evidence="3 4">
    <name type="scientific">Aquimarina aggregata</name>
    <dbReference type="NCBI Taxonomy" id="1642818"/>
    <lineage>
        <taxon>Bacteria</taxon>
        <taxon>Pseudomonadati</taxon>
        <taxon>Bacteroidota</taxon>
        <taxon>Flavobacteriia</taxon>
        <taxon>Flavobacteriales</taxon>
        <taxon>Flavobacteriaceae</taxon>
        <taxon>Aquimarina</taxon>
    </lineage>
</organism>
<reference evidence="3 4" key="1">
    <citation type="submission" date="2016-01" db="EMBL/GenBank/DDBJ databases">
        <title>The draft genome sequence of Aquimarina sp. RZW4-3-2.</title>
        <authorList>
            <person name="Wang Y."/>
        </authorList>
    </citation>
    <scope>NUCLEOTIDE SEQUENCE [LARGE SCALE GENOMIC DNA]</scope>
    <source>
        <strain evidence="3 4">RZW4-3-2</strain>
    </source>
</reference>
<protein>
    <recommendedName>
        <fullName evidence="2">Activator of Hsp90 ATPase homologue 1/2-like C-terminal domain-containing protein</fullName>
    </recommendedName>
</protein>
<proteinExistence type="inferred from homology"/>
<dbReference type="InterPro" id="IPR023393">
    <property type="entry name" value="START-like_dom_sf"/>
</dbReference>
<dbReference type="Pfam" id="PF08327">
    <property type="entry name" value="AHSA1"/>
    <property type="match status" value="1"/>
</dbReference>
<evidence type="ECO:0000259" key="2">
    <source>
        <dbReference type="Pfam" id="PF08327"/>
    </source>
</evidence>
<dbReference type="AlphaFoldDB" id="A0A163CEC4"/>
<feature type="domain" description="Activator of Hsp90 ATPase homologue 1/2-like C-terminal" evidence="2">
    <location>
        <begin position="13"/>
        <end position="134"/>
    </location>
</feature>
<dbReference type="Gene3D" id="3.30.530.20">
    <property type="match status" value="1"/>
</dbReference>
<sequence>MKDVIRKEQIFNHSIESVWNAITKQEEISSWFIKADFRAEKGYQYTFNSDGENCSPIKGEIKEASPYTLVYTWIVTENPVETTVKWLLEEVETGTKLSLEHSGISQYKGETAITMFDSFNGGWNNCVSSLITYLKQAVHAG</sequence>
<dbReference type="STRING" id="1642818.AWE51_02475"/>
<dbReference type="RefSeq" id="WP_066309857.1">
    <property type="nucleotide sequence ID" value="NZ_LQRT01000002.1"/>
</dbReference>
<gene>
    <name evidence="3" type="ORF">AWE51_02475</name>
</gene>